<evidence type="ECO:0000313" key="9">
    <source>
        <dbReference type="Proteomes" id="UP000594688"/>
    </source>
</evidence>
<dbReference type="SUPFAM" id="SSF50022">
    <property type="entry name" value="ISP domain"/>
    <property type="match status" value="1"/>
</dbReference>
<keyword evidence="4" id="KW-0411">Iron-sulfur</keyword>
<dbReference type="InterPro" id="IPR017941">
    <property type="entry name" value="Rieske_2Fe-2S"/>
</dbReference>
<gene>
    <name evidence="8" type="ORF">G3M70_14875</name>
</gene>
<evidence type="ECO:0000256" key="3">
    <source>
        <dbReference type="ARBA" id="ARBA00023004"/>
    </source>
</evidence>
<evidence type="ECO:0000256" key="4">
    <source>
        <dbReference type="ARBA" id="ARBA00023014"/>
    </source>
</evidence>
<proteinExistence type="inferred from homology"/>
<evidence type="ECO:0000256" key="1">
    <source>
        <dbReference type="ARBA" id="ARBA00022714"/>
    </source>
</evidence>
<dbReference type="AlphaFoldDB" id="A0A7T0BY99"/>
<dbReference type="Gene3D" id="2.102.10.10">
    <property type="entry name" value="Rieske [2Fe-2S] iron-sulphur domain"/>
    <property type="match status" value="1"/>
</dbReference>
<dbReference type="InterPro" id="IPR036922">
    <property type="entry name" value="Rieske_2Fe-2S_sf"/>
</dbReference>
<dbReference type="PANTHER" id="PTHR21496">
    <property type="entry name" value="FERREDOXIN-RELATED"/>
    <property type="match status" value="1"/>
</dbReference>
<dbReference type="Proteomes" id="UP000594688">
    <property type="component" value="Chromosome"/>
</dbReference>
<dbReference type="Pfam" id="PF00355">
    <property type="entry name" value="Rieske"/>
    <property type="match status" value="1"/>
</dbReference>
<dbReference type="PANTHER" id="PTHR21496:SF0">
    <property type="entry name" value="RIESKE DOMAIN-CONTAINING PROTEIN"/>
    <property type="match status" value="1"/>
</dbReference>
<evidence type="ECO:0000256" key="6">
    <source>
        <dbReference type="ARBA" id="ARBA00038001"/>
    </source>
</evidence>
<dbReference type="PROSITE" id="PS51296">
    <property type="entry name" value="RIESKE"/>
    <property type="match status" value="1"/>
</dbReference>
<comment type="similarity">
    <text evidence="6">Belongs to the bacterial ring-hydroxylating dioxygenase ferredoxin component family.</text>
</comment>
<feature type="domain" description="Rieske" evidence="7">
    <location>
        <begin position="4"/>
        <end position="99"/>
    </location>
</feature>
<evidence type="ECO:0000259" key="7">
    <source>
        <dbReference type="PROSITE" id="PS51296"/>
    </source>
</evidence>
<dbReference type="GO" id="GO:0046872">
    <property type="term" value="F:metal ion binding"/>
    <property type="evidence" value="ECO:0007669"/>
    <property type="project" value="UniProtKB-KW"/>
</dbReference>
<keyword evidence="3" id="KW-0408">Iron</keyword>
<dbReference type="GO" id="GO:0051537">
    <property type="term" value="F:2 iron, 2 sulfur cluster binding"/>
    <property type="evidence" value="ECO:0007669"/>
    <property type="project" value="UniProtKB-KW"/>
</dbReference>
<dbReference type="KEGG" id="nli:G3M70_14875"/>
<keyword evidence="2" id="KW-0479">Metal-binding</keyword>
<comment type="cofactor">
    <cofactor evidence="5">
        <name>[2Fe-2S] cluster</name>
        <dbReference type="ChEBI" id="CHEBI:190135"/>
    </cofactor>
</comment>
<evidence type="ECO:0000313" key="8">
    <source>
        <dbReference type="EMBL" id="QPJ63087.1"/>
    </source>
</evidence>
<evidence type="ECO:0000256" key="2">
    <source>
        <dbReference type="ARBA" id="ARBA00022723"/>
    </source>
</evidence>
<evidence type="ECO:0000256" key="5">
    <source>
        <dbReference type="ARBA" id="ARBA00034078"/>
    </source>
</evidence>
<keyword evidence="1" id="KW-0001">2Fe-2S</keyword>
<accession>A0A7T0BY99</accession>
<reference evidence="8 9" key="1">
    <citation type="submission" date="2020-02" db="EMBL/GenBank/DDBJ databases">
        <title>Genomic and physiological characterization of two novel Nitrospinaceae genera.</title>
        <authorList>
            <person name="Mueller A.J."/>
            <person name="Jung M.-Y."/>
            <person name="Strachan C.R."/>
            <person name="Herbold C.W."/>
            <person name="Kirkegaard R.H."/>
            <person name="Daims H."/>
        </authorList>
    </citation>
    <scope>NUCLEOTIDE SEQUENCE [LARGE SCALE GENOMIC DNA]</scope>
    <source>
        <strain evidence="8">EB</strain>
    </source>
</reference>
<dbReference type="EMBL" id="CP048685">
    <property type="protein sequence ID" value="QPJ63087.1"/>
    <property type="molecule type" value="Genomic_DNA"/>
</dbReference>
<protein>
    <submittedName>
        <fullName evidence="8">Rieske 2Fe-2S domain-containing protein</fullName>
    </submittedName>
</protein>
<organism evidence="8 9">
    <name type="scientific">Candidatus Nitronauta litoralis</name>
    <dbReference type="NCBI Taxonomy" id="2705533"/>
    <lineage>
        <taxon>Bacteria</taxon>
        <taxon>Pseudomonadati</taxon>
        <taxon>Nitrospinota/Tectimicrobiota group</taxon>
        <taxon>Nitrospinota</taxon>
        <taxon>Nitrospinia</taxon>
        <taxon>Nitrospinales</taxon>
        <taxon>Nitrospinaceae</taxon>
        <taxon>Candidatus Nitronauta</taxon>
    </lineage>
</organism>
<name>A0A7T0BY99_9BACT</name>
<sequence>MPFIPVAKVEDIPTGERKRFDIEGKRITVFNIDGELFAILDTCPHKKTAPLVRGTLDGDGIKCPNHGYRFCLKTGACDVGERWNTEVYEVKVEDGKILVLPECETASN</sequence>